<dbReference type="InterPro" id="IPR014567">
    <property type="entry name" value="UCP031900"/>
</dbReference>
<name>E0UPX9_SULAO</name>
<evidence type="ECO:0000259" key="1">
    <source>
        <dbReference type="Pfam" id="PF13449"/>
    </source>
</evidence>
<dbReference type="PIRSF" id="PIRSF031900">
    <property type="entry name" value="UCP031900"/>
    <property type="match status" value="1"/>
</dbReference>
<feature type="domain" description="Phytase-like" evidence="1">
    <location>
        <begin position="52"/>
        <end position="290"/>
    </location>
</feature>
<dbReference type="STRING" id="563040.Saut_1744"/>
<dbReference type="InterPro" id="IPR027372">
    <property type="entry name" value="Phytase-like_dom"/>
</dbReference>
<protein>
    <recommendedName>
        <fullName evidence="1">Phytase-like domain-containing protein</fullName>
    </recommendedName>
</protein>
<dbReference type="RefSeq" id="WP_013327541.1">
    <property type="nucleotide sequence ID" value="NC_014506.1"/>
</dbReference>
<dbReference type="Pfam" id="PF13449">
    <property type="entry name" value="Phytase-like"/>
    <property type="match status" value="1"/>
</dbReference>
<sequence>MKYFLLFFLFFLPLNAQIKNYKLTPINTLHVNNQKIKILDAKELLFDNKEGIPFHEISDLVYEDRFVYFVSDQGYLYKFLININQNKIRSLEYLNAFVLKNKKGQVLKKKKRDAEGLAFCKENLLISFERKHRIVLYSKNGLKIKKMNIHQDLQNRDNYAGKNKGLEAVAYNEKYGIITVPELPLKTTNEKYHTLYTRNNRFKFMADGSVVSLEFFDKDSILVLLRDFNYITQRRVTTLVKVHLNNCTENRLCKSNVLAKLDSDDGWRLDNFEGLTKIDKKRYLIVSDDNENIFQKTLLVLFEIKD</sequence>
<gene>
    <name evidence="2" type="ordered locus">Saut_1744</name>
</gene>
<dbReference type="AlphaFoldDB" id="E0UPX9"/>
<accession>E0UPX9</accession>
<dbReference type="HOGENOM" id="CLU_069146_0_0_7"/>
<evidence type="ECO:0000313" key="3">
    <source>
        <dbReference type="Proteomes" id="UP000007803"/>
    </source>
</evidence>
<dbReference type="eggNOG" id="COG4246">
    <property type="taxonomic scope" value="Bacteria"/>
</dbReference>
<dbReference type="EMBL" id="CP002205">
    <property type="protein sequence ID" value="ADN09788.1"/>
    <property type="molecule type" value="Genomic_DNA"/>
</dbReference>
<evidence type="ECO:0000313" key="2">
    <source>
        <dbReference type="EMBL" id="ADN09788.1"/>
    </source>
</evidence>
<dbReference type="KEGG" id="sua:Saut_1744"/>
<organism evidence="2 3">
    <name type="scientific">Sulfurimonas autotrophica (strain ATCC BAA-671 / DSM 16294 / JCM 11897 / OK10)</name>
    <dbReference type="NCBI Taxonomy" id="563040"/>
    <lineage>
        <taxon>Bacteria</taxon>
        <taxon>Pseudomonadati</taxon>
        <taxon>Campylobacterota</taxon>
        <taxon>Epsilonproteobacteria</taxon>
        <taxon>Campylobacterales</taxon>
        <taxon>Sulfurimonadaceae</taxon>
        <taxon>Sulfurimonas</taxon>
    </lineage>
</organism>
<dbReference type="Proteomes" id="UP000007803">
    <property type="component" value="Chromosome"/>
</dbReference>
<reference evidence="3" key="1">
    <citation type="journal article" date="2010" name="Stand. Genomic Sci.">
        <title>Complete genome sequence of Sulfurimonas autotrophica type strain (OK10).</title>
        <authorList>
            <person name="Sikorski J."/>
            <person name="Munk C."/>
            <person name="Lapidus A."/>
            <person name="Djao O."/>
            <person name="Lucas S."/>
            <person name="Glavina Del Rio T."/>
            <person name="Nolan M."/>
            <person name="Tice H."/>
            <person name="Han C."/>
            <person name="Cheng J."/>
            <person name="Tapia R."/>
            <person name="Goodwin L."/>
            <person name="Pitluck S."/>
            <person name="Liolios K."/>
            <person name="Ivanova N."/>
            <person name="Mavromatis K."/>
            <person name="Mikhailova N."/>
            <person name="Pati A."/>
            <person name="Sims D."/>
            <person name="Meincke L."/>
            <person name="Brettin T."/>
            <person name="Detter J."/>
            <person name="Chen A."/>
            <person name="Palaniappan K."/>
            <person name="Land M."/>
            <person name="Hauser L."/>
            <person name="Chang Y."/>
            <person name="Jeffries C."/>
            <person name="Rohde M."/>
            <person name="Lang E."/>
            <person name="Spring S."/>
            <person name="Goker M."/>
            <person name="Woyke T."/>
            <person name="Bristow J."/>
            <person name="Eisen J."/>
            <person name="Markowitz V."/>
            <person name="Hugenholtz P."/>
            <person name="Kyrpides N."/>
            <person name="Klenk H."/>
        </authorList>
    </citation>
    <scope>NUCLEOTIDE SEQUENCE [LARGE SCALE GENOMIC DNA]</scope>
    <source>
        <strain evidence="3">ATCC BAA-671 / DSM 16294 / JCM 11897 / OK10</strain>
    </source>
</reference>
<keyword evidence="3" id="KW-1185">Reference proteome</keyword>
<proteinExistence type="predicted"/>